<accession>M0LZI8</accession>
<dbReference type="RefSeq" id="WP_007694347.1">
    <property type="nucleotide sequence ID" value="NZ_AJRK01000046.1"/>
</dbReference>
<name>M0LZI8_9EURY</name>
<keyword evidence="2" id="KW-0472">Membrane</keyword>
<evidence type="ECO:0000256" key="2">
    <source>
        <dbReference type="SAM" id="Phobius"/>
    </source>
</evidence>
<organism evidence="3 4">
    <name type="scientific">Halococcus hamelinensis 100A6</name>
    <dbReference type="NCBI Taxonomy" id="1132509"/>
    <lineage>
        <taxon>Archaea</taxon>
        <taxon>Methanobacteriati</taxon>
        <taxon>Methanobacteriota</taxon>
        <taxon>Stenosarchaea group</taxon>
        <taxon>Halobacteria</taxon>
        <taxon>Halobacteriales</taxon>
        <taxon>Halococcaceae</taxon>
        <taxon>Halococcus</taxon>
    </lineage>
</organism>
<dbReference type="AlphaFoldDB" id="M0LZI8"/>
<feature type="transmembrane region" description="Helical" evidence="2">
    <location>
        <begin position="42"/>
        <end position="62"/>
    </location>
</feature>
<feature type="transmembrane region" description="Helical" evidence="2">
    <location>
        <begin position="14"/>
        <end position="36"/>
    </location>
</feature>
<keyword evidence="2" id="KW-1133">Transmembrane helix</keyword>
<evidence type="ECO:0000313" key="3">
    <source>
        <dbReference type="EMBL" id="EMA37794.1"/>
    </source>
</evidence>
<reference evidence="3 4" key="1">
    <citation type="journal article" date="2014" name="PLoS Genet.">
        <title>Phylogenetically driven sequencing of extremely halophilic archaea reveals strategies for static and dynamic osmo-response.</title>
        <authorList>
            <person name="Becker E.A."/>
            <person name="Seitzer P.M."/>
            <person name="Tritt A."/>
            <person name="Larsen D."/>
            <person name="Krusor M."/>
            <person name="Yao A.I."/>
            <person name="Wu D."/>
            <person name="Madern D."/>
            <person name="Eisen J.A."/>
            <person name="Darling A.E."/>
            <person name="Facciotti M.T."/>
        </authorList>
    </citation>
    <scope>NUCLEOTIDE SEQUENCE [LARGE SCALE GENOMIC DNA]</scope>
    <source>
        <strain evidence="3 4">100A6</strain>
    </source>
</reference>
<sequence>MSSLRKWTEIESPWFYGAILFATWLLVARLVGVFFGESTAEAIDLMTIVAALAFTATAAMTVHSLHRKPSSSTCRGSNREPNDRHPTS</sequence>
<evidence type="ECO:0000256" key="1">
    <source>
        <dbReference type="SAM" id="MobiDB-lite"/>
    </source>
</evidence>
<protein>
    <submittedName>
        <fullName evidence="3">Uncharacterized protein</fullName>
    </submittedName>
</protein>
<feature type="compositionally biased region" description="Basic and acidic residues" evidence="1">
    <location>
        <begin position="77"/>
        <end position="88"/>
    </location>
</feature>
<keyword evidence="2" id="KW-0812">Transmembrane</keyword>
<evidence type="ECO:0000313" key="4">
    <source>
        <dbReference type="Proteomes" id="UP000011566"/>
    </source>
</evidence>
<keyword evidence="4" id="KW-1185">Reference proteome</keyword>
<feature type="region of interest" description="Disordered" evidence="1">
    <location>
        <begin position="66"/>
        <end position="88"/>
    </location>
</feature>
<dbReference type="Proteomes" id="UP000011566">
    <property type="component" value="Unassembled WGS sequence"/>
</dbReference>
<proteinExistence type="predicted"/>
<gene>
    <name evidence="3" type="ORF">C447_12515</name>
</gene>
<dbReference type="EMBL" id="AOMB01000033">
    <property type="protein sequence ID" value="EMA37794.1"/>
    <property type="molecule type" value="Genomic_DNA"/>
</dbReference>
<comment type="caution">
    <text evidence="3">The sequence shown here is derived from an EMBL/GenBank/DDBJ whole genome shotgun (WGS) entry which is preliminary data.</text>
</comment>
<dbReference type="PATRIC" id="fig|1132509.6.peg.2882"/>